<dbReference type="AlphaFoldDB" id="Q8VIU6"/>
<proteinExistence type="predicted"/>
<keyword evidence="2" id="KW-0812">Transmembrane</keyword>
<feature type="region of interest" description="Disordered" evidence="1">
    <location>
        <begin position="140"/>
        <end position="185"/>
    </location>
</feature>
<organism evidence="3 4">
    <name type="scientific">Mycobacterium tuberculosis (strain CDC 1551 / Oshkosh)</name>
    <dbReference type="NCBI Taxonomy" id="83331"/>
    <lineage>
        <taxon>Bacteria</taxon>
        <taxon>Bacillati</taxon>
        <taxon>Actinomycetota</taxon>
        <taxon>Actinomycetes</taxon>
        <taxon>Mycobacteriales</taxon>
        <taxon>Mycobacteriaceae</taxon>
        <taxon>Mycobacterium</taxon>
        <taxon>Mycobacterium tuberculosis complex</taxon>
    </lineage>
</organism>
<keyword evidence="2" id="KW-0472">Membrane</keyword>
<evidence type="ECO:0000256" key="1">
    <source>
        <dbReference type="SAM" id="MobiDB-lite"/>
    </source>
</evidence>
<feature type="transmembrane region" description="Helical" evidence="2">
    <location>
        <begin position="284"/>
        <end position="307"/>
    </location>
</feature>
<feature type="compositionally biased region" description="Polar residues" evidence="1">
    <location>
        <begin position="168"/>
        <end position="182"/>
    </location>
</feature>
<name>Q8VIU6_MYCTO</name>
<feature type="compositionally biased region" description="Low complexity" evidence="1">
    <location>
        <begin position="1"/>
        <end position="17"/>
    </location>
</feature>
<accession>Q8VIU6</accession>
<dbReference type="KEGG" id="mtc:MT3855"/>
<evidence type="ECO:0000313" key="4">
    <source>
        <dbReference type="Proteomes" id="UP000001020"/>
    </source>
</evidence>
<protein>
    <submittedName>
        <fullName evidence="3">Uncharacterized protein</fullName>
    </submittedName>
</protein>
<dbReference type="Proteomes" id="UP000001020">
    <property type="component" value="Chromosome"/>
</dbReference>
<gene>
    <name evidence="3" type="ordered locus">MT3855</name>
</gene>
<evidence type="ECO:0000313" key="3">
    <source>
        <dbReference type="EMBL" id="AAK48219.1"/>
    </source>
</evidence>
<dbReference type="HOGENOM" id="CLU_885129_0_0_11"/>
<keyword evidence="4" id="KW-1185">Reference proteome</keyword>
<dbReference type="EMBL" id="AE000516">
    <property type="protein sequence ID" value="AAK48219.1"/>
    <property type="molecule type" value="Genomic_DNA"/>
</dbReference>
<evidence type="ECO:0000256" key="2">
    <source>
        <dbReference type="SAM" id="Phobius"/>
    </source>
</evidence>
<sequence>MANPTSAATAASGSSNSMWCASSPVGGQTSTSTRRSGSSVSAWVNTTSRNWADRSGSTANRYSTPPETLSLLSTTEAASARKAPTITLPNLPLGWVSARSAESSCVVGMLLVHGTTFLQSPGGRRSRPARQKPIVAGMSLTSTGSDIAPVPPVTTSTQRPLTGRRSWISKNANPGNSATAASGASKFRRIGSSSVGGLISTVMSRSELSGSACVNTTNTNRASRSGPTANLDSTPPCTLSLLSTAAAASAKNAPVSITPLNLPRRRWTTCPGVARGGSALGDKLFSATAYLVFYFVSADYILLLLSLPTTEFLA</sequence>
<reference evidence="3 4" key="1">
    <citation type="journal article" date="2002" name="J. Bacteriol.">
        <title>Whole-genome comparison of Mycobacterium tuberculosis clinical and laboratory strains.</title>
        <authorList>
            <person name="Fleischmann R.D."/>
            <person name="Alland D."/>
            <person name="Eisen J.A."/>
            <person name="Carpenter L."/>
            <person name="White O."/>
            <person name="Peterson J."/>
            <person name="DeBoy R."/>
            <person name="Dodson R."/>
            <person name="Gwinn M."/>
            <person name="Haft D."/>
            <person name="Hickey E."/>
            <person name="Kolonay J.F."/>
            <person name="Nelson W.C."/>
            <person name="Umayam L.A."/>
            <person name="Ermolaeva M."/>
            <person name="Salzberg S.L."/>
            <person name="Delcher A."/>
            <person name="Utterback T."/>
            <person name="Weidman J."/>
            <person name="Khouri H."/>
            <person name="Gill J."/>
            <person name="Mikula A."/>
            <person name="Bishai W."/>
            <person name="Jacobs Jr W.R.Jr."/>
            <person name="Venter J.C."/>
            <person name="Fraser C.M."/>
        </authorList>
    </citation>
    <scope>NUCLEOTIDE SEQUENCE [LARGE SCALE GENOMIC DNA]</scope>
    <source>
        <strain evidence="4">CDC 1551 / Oshkosh</strain>
    </source>
</reference>
<feature type="compositionally biased region" description="Low complexity" evidence="1">
    <location>
        <begin position="25"/>
        <end position="41"/>
    </location>
</feature>
<feature type="region of interest" description="Disordered" evidence="1">
    <location>
        <begin position="1"/>
        <end position="41"/>
    </location>
</feature>
<keyword evidence="2" id="KW-1133">Transmembrane helix</keyword>